<feature type="region of interest" description="Disordered" evidence="2">
    <location>
        <begin position="664"/>
        <end position="691"/>
    </location>
</feature>
<dbReference type="GO" id="GO:0046983">
    <property type="term" value="F:protein dimerization activity"/>
    <property type="evidence" value="ECO:0007669"/>
    <property type="project" value="InterPro"/>
</dbReference>
<feature type="coiled-coil region" evidence="1">
    <location>
        <begin position="636"/>
        <end position="663"/>
    </location>
</feature>
<dbReference type="Gene3D" id="4.10.280.10">
    <property type="entry name" value="Helix-loop-helix DNA-binding domain"/>
    <property type="match status" value="1"/>
</dbReference>
<proteinExistence type="predicted"/>
<evidence type="ECO:0000313" key="5">
    <source>
        <dbReference type="Proteomes" id="UP001370758"/>
    </source>
</evidence>
<dbReference type="AlphaFoldDB" id="A0AAV9W8A8"/>
<evidence type="ECO:0000313" key="4">
    <source>
        <dbReference type="EMBL" id="KAK6503491.1"/>
    </source>
</evidence>
<gene>
    <name evidence="4" type="ORF">TWF481_008508</name>
</gene>
<feature type="region of interest" description="Disordered" evidence="2">
    <location>
        <begin position="122"/>
        <end position="141"/>
    </location>
</feature>
<protein>
    <recommendedName>
        <fullName evidence="3">BHLH domain-containing protein</fullName>
    </recommendedName>
</protein>
<feature type="compositionally biased region" description="Polar residues" evidence="2">
    <location>
        <begin position="399"/>
        <end position="411"/>
    </location>
</feature>
<feature type="compositionally biased region" description="Low complexity" evidence="2">
    <location>
        <begin position="338"/>
        <end position="362"/>
    </location>
</feature>
<feature type="region of interest" description="Disordered" evidence="2">
    <location>
        <begin position="75"/>
        <end position="114"/>
    </location>
</feature>
<evidence type="ECO:0000256" key="2">
    <source>
        <dbReference type="SAM" id="MobiDB-lite"/>
    </source>
</evidence>
<dbReference type="CDD" id="cd11392">
    <property type="entry name" value="bHLH_ScPHO4_like"/>
    <property type="match status" value="1"/>
</dbReference>
<feature type="compositionally biased region" description="Low complexity" evidence="2">
    <location>
        <begin position="81"/>
        <end position="99"/>
    </location>
</feature>
<feature type="region of interest" description="Disordered" evidence="2">
    <location>
        <begin position="253"/>
        <end position="304"/>
    </location>
</feature>
<organism evidence="4 5">
    <name type="scientific">Arthrobotrys musiformis</name>
    <dbReference type="NCBI Taxonomy" id="47236"/>
    <lineage>
        <taxon>Eukaryota</taxon>
        <taxon>Fungi</taxon>
        <taxon>Dikarya</taxon>
        <taxon>Ascomycota</taxon>
        <taxon>Pezizomycotina</taxon>
        <taxon>Orbiliomycetes</taxon>
        <taxon>Orbiliales</taxon>
        <taxon>Orbiliaceae</taxon>
        <taxon>Arthrobotrys</taxon>
    </lineage>
</organism>
<evidence type="ECO:0000259" key="3">
    <source>
        <dbReference type="PROSITE" id="PS50888"/>
    </source>
</evidence>
<dbReference type="Proteomes" id="UP001370758">
    <property type="component" value="Unassembled WGS sequence"/>
</dbReference>
<dbReference type="InterPro" id="IPR036638">
    <property type="entry name" value="HLH_DNA-bd_sf"/>
</dbReference>
<name>A0AAV9W8A8_9PEZI</name>
<dbReference type="SMART" id="SM00353">
    <property type="entry name" value="HLH"/>
    <property type="match status" value="1"/>
</dbReference>
<dbReference type="Pfam" id="PF00010">
    <property type="entry name" value="HLH"/>
    <property type="match status" value="1"/>
</dbReference>
<dbReference type="InterPro" id="IPR011598">
    <property type="entry name" value="bHLH_dom"/>
</dbReference>
<accession>A0AAV9W8A8</accession>
<feature type="region of interest" description="Disordered" evidence="2">
    <location>
        <begin position="317"/>
        <end position="434"/>
    </location>
</feature>
<feature type="compositionally biased region" description="Polar residues" evidence="2">
    <location>
        <begin position="472"/>
        <end position="483"/>
    </location>
</feature>
<keyword evidence="5" id="KW-1185">Reference proteome</keyword>
<feature type="region of interest" description="Disordered" evidence="2">
    <location>
        <begin position="472"/>
        <end position="528"/>
    </location>
</feature>
<evidence type="ECO:0000256" key="1">
    <source>
        <dbReference type="SAM" id="Coils"/>
    </source>
</evidence>
<feature type="domain" description="BHLH" evidence="3">
    <location>
        <begin position="578"/>
        <end position="639"/>
    </location>
</feature>
<feature type="compositionally biased region" description="Polar residues" evidence="2">
    <location>
        <begin position="122"/>
        <end position="134"/>
    </location>
</feature>
<dbReference type="PROSITE" id="PS50888">
    <property type="entry name" value="BHLH"/>
    <property type="match status" value="1"/>
</dbReference>
<dbReference type="SUPFAM" id="SSF47459">
    <property type="entry name" value="HLH, helix-loop-helix DNA-binding domain"/>
    <property type="match status" value="1"/>
</dbReference>
<sequence>MILHSTTHGRRPNSQNLSIAITNPEIGRLTPLVGQQDFTMSSNVNPALWPDGMPDGDEEFADFLDLGDFGINFGQFGMDIDGSQQQQQDQQDGSQQGQQGQQGGGGSGNDITMEDFSNMQRSFTATSQPSQHTPHLQVQQQQLTAQNLGLATVFEHSHPQQSLYGRAIIPPTPSSMELHAGAHGMTSFLEQGNLYQNMGADPMVFTPLGTPAVTPLDTSFRVPEYSVSGAYFSPLTSPALDAQALGYMQRKLPKSPVEPAEPSNLNPKKTAVRRKSVTGRAPARVVRQSPSMKPQPGRRKPAPLVPSLELTDAAMAEITSQSPRTPASRRGGLKIPIEPHIPSSRDSSSADSISPEPLSESLMPPPPAPTSGHVRSPLIPAQQNQEANLPNLLPGPSVVSVNQEALPTQKTKGGKPATPASLMNMPKGIAPKGSQELLQATLIPSIPENRPSSGAASPLDDQMTPRLSAIQRSSANVTPSSSPMIEPKPAGSDSRPPSGSLKARKDPKGHSKRSSISASPALQPRISPSIKPLLPEGLSASQSALILASKSNYEHIVSGNHSQLGLSYPEHLATNLTHKRTSHKIAEQGRRNRINNALAEIASLLPRKTPEKVNDAAGNAQPGSKASTVELAIEYIRELKTTLDETTSKLAQVEAELAALKIEKGIPLDQPNASVDQGAAEDKTDTSLTDA</sequence>
<dbReference type="EMBL" id="JAVHJL010000005">
    <property type="protein sequence ID" value="KAK6503491.1"/>
    <property type="molecule type" value="Genomic_DNA"/>
</dbReference>
<keyword evidence="1" id="KW-0175">Coiled coil</keyword>
<reference evidence="4 5" key="1">
    <citation type="submission" date="2023-08" db="EMBL/GenBank/DDBJ databases">
        <authorList>
            <person name="Palmer J.M."/>
        </authorList>
    </citation>
    <scope>NUCLEOTIDE SEQUENCE [LARGE SCALE GENOMIC DNA]</scope>
    <source>
        <strain evidence="4 5">TWF481</strain>
    </source>
</reference>
<comment type="caution">
    <text evidence="4">The sequence shown here is derived from an EMBL/GenBank/DDBJ whole genome shotgun (WGS) entry which is preliminary data.</text>
</comment>